<name>A0A078FNQ0_BRANA</name>
<keyword evidence="2" id="KW-1185">Reference proteome</keyword>
<dbReference type="Gramene" id="CDY16045">
    <property type="protein sequence ID" value="CDY16045"/>
    <property type="gene ID" value="GSBRNA2T00090440001"/>
</dbReference>
<evidence type="ECO:0000313" key="2">
    <source>
        <dbReference type="Proteomes" id="UP000028999"/>
    </source>
</evidence>
<reference evidence="1 2" key="1">
    <citation type="journal article" date="2014" name="Science">
        <title>Plant genetics. Early allopolyploid evolution in the post-Neolithic Brassica napus oilseed genome.</title>
        <authorList>
            <person name="Chalhoub B."/>
            <person name="Denoeud F."/>
            <person name="Liu S."/>
            <person name="Parkin I.A."/>
            <person name="Tang H."/>
            <person name="Wang X."/>
            <person name="Chiquet J."/>
            <person name="Belcram H."/>
            <person name="Tong C."/>
            <person name="Samans B."/>
            <person name="Correa M."/>
            <person name="Da Silva C."/>
            <person name="Just J."/>
            <person name="Falentin C."/>
            <person name="Koh C.S."/>
            <person name="Le Clainche I."/>
            <person name="Bernard M."/>
            <person name="Bento P."/>
            <person name="Noel B."/>
            <person name="Labadie K."/>
            <person name="Alberti A."/>
            <person name="Charles M."/>
            <person name="Arnaud D."/>
            <person name="Guo H."/>
            <person name="Daviaud C."/>
            <person name="Alamery S."/>
            <person name="Jabbari K."/>
            <person name="Zhao M."/>
            <person name="Edger P.P."/>
            <person name="Chelaifa H."/>
            <person name="Tack D."/>
            <person name="Lassalle G."/>
            <person name="Mestiri I."/>
            <person name="Schnel N."/>
            <person name="Le Paslier M.C."/>
            <person name="Fan G."/>
            <person name="Renault V."/>
            <person name="Bayer P.E."/>
            <person name="Golicz A.A."/>
            <person name="Manoli S."/>
            <person name="Lee T.H."/>
            <person name="Thi V.H."/>
            <person name="Chalabi S."/>
            <person name="Hu Q."/>
            <person name="Fan C."/>
            <person name="Tollenaere R."/>
            <person name="Lu Y."/>
            <person name="Battail C."/>
            <person name="Shen J."/>
            <person name="Sidebottom C.H."/>
            <person name="Wang X."/>
            <person name="Canaguier A."/>
            <person name="Chauveau A."/>
            <person name="Berard A."/>
            <person name="Deniot G."/>
            <person name="Guan M."/>
            <person name="Liu Z."/>
            <person name="Sun F."/>
            <person name="Lim Y.P."/>
            <person name="Lyons E."/>
            <person name="Town C.D."/>
            <person name="Bancroft I."/>
            <person name="Wang X."/>
            <person name="Meng J."/>
            <person name="Ma J."/>
            <person name="Pires J.C."/>
            <person name="King G.J."/>
            <person name="Brunel D."/>
            <person name="Delourme R."/>
            <person name="Renard M."/>
            <person name="Aury J.M."/>
            <person name="Adams K.L."/>
            <person name="Batley J."/>
            <person name="Snowdon R.J."/>
            <person name="Tost J."/>
            <person name="Edwards D."/>
            <person name="Zhou Y."/>
            <person name="Hua W."/>
            <person name="Sharpe A.G."/>
            <person name="Paterson A.H."/>
            <person name="Guan C."/>
            <person name="Wincker P."/>
        </authorList>
    </citation>
    <scope>NUCLEOTIDE SEQUENCE [LARGE SCALE GENOMIC DNA]</scope>
    <source>
        <strain evidence="2">cv. Darmor-bzh</strain>
    </source>
</reference>
<dbReference type="AlphaFoldDB" id="A0A078FNQ0"/>
<sequence length="55" mass="6257">MKTLVFLQNSFLDLFLKNEPLNSPVSYVCSSFKPPLVVSSNIVSHRCINEIKCKK</sequence>
<evidence type="ECO:0000313" key="1">
    <source>
        <dbReference type="EMBL" id="CDY16045.1"/>
    </source>
</evidence>
<gene>
    <name evidence="1" type="primary">BnaC08g40780D</name>
    <name evidence="1" type="ORF">GSBRNA2T00090440001</name>
</gene>
<dbReference type="Proteomes" id="UP000028999">
    <property type="component" value="Unassembled WGS sequence"/>
</dbReference>
<proteinExistence type="predicted"/>
<dbReference type="PaxDb" id="3708-A0A078FNQ0"/>
<protein>
    <submittedName>
        <fullName evidence="1">BnaC08g40780D protein</fullName>
    </submittedName>
</protein>
<dbReference type="EMBL" id="LK032060">
    <property type="protein sequence ID" value="CDY16045.1"/>
    <property type="molecule type" value="Genomic_DNA"/>
</dbReference>
<accession>A0A078FNQ0</accession>
<organism evidence="1 2">
    <name type="scientific">Brassica napus</name>
    <name type="common">Rape</name>
    <dbReference type="NCBI Taxonomy" id="3708"/>
    <lineage>
        <taxon>Eukaryota</taxon>
        <taxon>Viridiplantae</taxon>
        <taxon>Streptophyta</taxon>
        <taxon>Embryophyta</taxon>
        <taxon>Tracheophyta</taxon>
        <taxon>Spermatophyta</taxon>
        <taxon>Magnoliopsida</taxon>
        <taxon>eudicotyledons</taxon>
        <taxon>Gunneridae</taxon>
        <taxon>Pentapetalae</taxon>
        <taxon>rosids</taxon>
        <taxon>malvids</taxon>
        <taxon>Brassicales</taxon>
        <taxon>Brassicaceae</taxon>
        <taxon>Brassiceae</taxon>
        <taxon>Brassica</taxon>
    </lineage>
</organism>